<proteinExistence type="inferred from homology"/>
<dbReference type="Pfam" id="PF13742">
    <property type="entry name" value="tRNA_anti_2"/>
    <property type="match status" value="1"/>
</dbReference>
<name>A0A381V270_9ZZZZ</name>
<evidence type="ECO:0000256" key="3">
    <source>
        <dbReference type="ARBA" id="ARBA00022801"/>
    </source>
</evidence>
<dbReference type="NCBIfam" id="TIGR00237">
    <property type="entry name" value="xseA"/>
    <property type="match status" value="1"/>
</dbReference>
<dbReference type="InterPro" id="IPR025824">
    <property type="entry name" value="OB-fold_nuc-bd_dom"/>
</dbReference>
<evidence type="ECO:0000259" key="7">
    <source>
        <dbReference type="Pfam" id="PF13742"/>
    </source>
</evidence>
<dbReference type="CDD" id="cd04489">
    <property type="entry name" value="ExoVII_LU_OBF"/>
    <property type="match status" value="1"/>
</dbReference>
<reference evidence="8" key="1">
    <citation type="submission" date="2018-05" db="EMBL/GenBank/DDBJ databases">
        <authorList>
            <person name="Lanie J.A."/>
            <person name="Ng W.-L."/>
            <person name="Kazmierczak K.M."/>
            <person name="Andrzejewski T.M."/>
            <person name="Davidsen T.M."/>
            <person name="Wayne K.J."/>
            <person name="Tettelin H."/>
            <person name="Glass J.I."/>
            <person name="Rusch D."/>
            <person name="Podicherti R."/>
            <person name="Tsui H.-C.T."/>
            <person name="Winkler M.E."/>
        </authorList>
    </citation>
    <scope>NUCLEOTIDE SEQUENCE</scope>
</reference>
<dbReference type="Pfam" id="PF02601">
    <property type="entry name" value="Exonuc_VII_L"/>
    <property type="match status" value="1"/>
</dbReference>
<evidence type="ECO:0000259" key="6">
    <source>
        <dbReference type="Pfam" id="PF02601"/>
    </source>
</evidence>
<feature type="coiled-coil region" evidence="5">
    <location>
        <begin position="276"/>
        <end position="303"/>
    </location>
</feature>
<gene>
    <name evidence="8" type="ORF">METZ01_LOCUS86905</name>
</gene>
<keyword evidence="5" id="KW-0175">Coiled coil</keyword>
<evidence type="ECO:0000256" key="1">
    <source>
        <dbReference type="ARBA" id="ARBA00022490"/>
    </source>
</evidence>
<dbReference type="InterPro" id="IPR003753">
    <property type="entry name" value="Exonuc_VII_L"/>
</dbReference>
<evidence type="ECO:0000256" key="4">
    <source>
        <dbReference type="ARBA" id="ARBA00022839"/>
    </source>
</evidence>
<evidence type="ECO:0000256" key="5">
    <source>
        <dbReference type="SAM" id="Coils"/>
    </source>
</evidence>
<dbReference type="EMBL" id="UINC01007565">
    <property type="protein sequence ID" value="SVA34051.1"/>
    <property type="molecule type" value="Genomic_DNA"/>
</dbReference>
<dbReference type="GO" id="GO:0003676">
    <property type="term" value="F:nucleic acid binding"/>
    <property type="evidence" value="ECO:0007669"/>
    <property type="project" value="InterPro"/>
</dbReference>
<accession>A0A381V270</accession>
<evidence type="ECO:0000313" key="8">
    <source>
        <dbReference type="EMBL" id="SVA34051.1"/>
    </source>
</evidence>
<evidence type="ECO:0000256" key="2">
    <source>
        <dbReference type="ARBA" id="ARBA00022722"/>
    </source>
</evidence>
<dbReference type="GO" id="GO:0009318">
    <property type="term" value="C:exodeoxyribonuclease VII complex"/>
    <property type="evidence" value="ECO:0007669"/>
    <property type="project" value="InterPro"/>
</dbReference>
<sequence>MKRKETTPKIYSVSEITGDVKSILESAFDSIWIEGEISNLRIPGSQHAYFILKDNRSQIRCVLFKGFRAGLKFQPDDGDHVLLFGRVTVYESRGDYQVIVEHIEPKGLGALQKAFEKLKARLMLEGLFGEDRKNPIPQFPWRVGVVTSATGAAIRDIINIIQRRNPKVSVLVYPVKVQGEGSAEEISEAIQQMNKINDLDVLIVGRGGGSIEDLWAFNEEIVARAISKSTLPVVSAVGHEIDFTIADFVADLRAPTPSAAAELVVPMLDEQTRKLNMMAEQLLVILQNKIQKYEDLLKRLMGRRFFKDPMYIMQPQVQRLDDLNNRLFRGLDQWVLVQGQKLSGMIHQLVQLTPAKNIRQLGEKKALFHHLLVQNVHSRIRFDRERFDGVLKNINALSPLAILDRGYSIAIFQGKALTQNDRIMEGDSIRIRLAKGQLRCTVDEIIPSQEKQ</sequence>
<keyword evidence="3" id="KW-0378">Hydrolase</keyword>
<dbReference type="PANTHER" id="PTHR30008">
    <property type="entry name" value="EXODEOXYRIBONUCLEASE 7 LARGE SUBUNIT"/>
    <property type="match status" value="1"/>
</dbReference>
<dbReference type="PANTHER" id="PTHR30008:SF0">
    <property type="entry name" value="EXODEOXYRIBONUCLEASE 7 LARGE SUBUNIT"/>
    <property type="match status" value="1"/>
</dbReference>
<keyword evidence="2" id="KW-0540">Nuclease</keyword>
<feature type="domain" description="Exonuclease VII large subunit C-terminal" evidence="6">
    <location>
        <begin position="127"/>
        <end position="441"/>
    </location>
</feature>
<protein>
    <submittedName>
        <fullName evidence="8">Uncharacterized protein</fullName>
    </submittedName>
</protein>
<dbReference type="AlphaFoldDB" id="A0A381V270"/>
<keyword evidence="4" id="KW-0269">Exonuclease</keyword>
<organism evidence="8">
    <name type="scientific">marine metagenome</name>
    <dbReference type="NCBI Taxonomy" id="408172"/>
    <lineage>
        <taxon>unclassified sequences</taxon>
        <taxon>metagenomes</taxon>
        <taxon>ecological metagenomes</taxon>
    </lineage>
</organism>
<dbReference type="InterPro" id="IPR020579">
    <property type="entry name" value="Exonuc_VII_lsu_C"/>
</dbReference>
<keyword evidence="1" id="KW-0963">Cytoplasm</keyword>
<dbReference type="GO" id="GO:0006308">
    <property type="term" value="P:DNA catabolic process"/>
    <property type="evidence" value="ECO:0007669"/>
    <property type="project" value="InterPro"/>
</dbReference>
<dbReference type="HAMAP" id="MF_00378">
    <property type="entry name" value="Exonuc_7_L"/>
    <property type="match status" value="1"/>
</dbReference>
<feature type="domain" description="OB-fold nucleic acid binding" evidence="7">
    <location>
        <begin position="11"/>
        <end position="104"/>
    </location>
</feature>
<dbReference type="GO" id="GO:0008855">
    <property type="term" value="F:exodeoxyribonuclease VII activity"/>
    <property type="evidence" value="ECO:0007669"/>
    <property type="project" value="InterPro"/>
</dbReference>